<dbReference type="SUPFAM" id="SSF51261">
    <property type="entry name" value="Duplicated hybrid motif"/>
    <property type="match status" value="1"/>
</dbReference>
<evidence type="ECO:0000256" key="6">
    <source>
        <dbReference type="ARBA" id="ARBA00023049"/>
    </source>
</evidence>
<feature type="domain" description="M23ase beta-sheet core" evidence="7">
    <location>
        <begin position="298"/>
        <end position="387"/>
    </location>
</feature>
<dbReference type="GO" id="GO:0004222">
    <property type="term" value="F:metalloendopeptidase activity"/>
    <property type="evidence" value="ECO:0007669"/>
    <property type="project" value="TreeGrafter"/>
</dbReference>
<dbReference type="AlphaFoldDB" id="A0A4Q2IPV0"/>
<dbReference type="InterPro" id="IPR011055">
    <property type="entry name" value="Dup_hybrid_motif"/>
</dbReference>
<evidence type="ECO:0000259" key="7">
    <source>
        <dbReference type="Pfam" id="PF01551"/>
    </source>
</evidence>
<keyword evidence="6" id="KW-0482">Metalloprotease</keyword>
<dbReference type="GO" id="GO:0046872">
    <property type="term" value="F:metal ion binding"/>
    <property type="evidence" value="ECO:0007669"/>
    <property type="project" value="UniProtKB-KW"/>
</dbReference>
<evidence type="ECO:0000256" key="3">
    <source>
        <dbReference type="ARBA" id="ARBA00022723"/>
    </source>
</evidence>
<reference evidence="8 9" key="1">
    <citation type="submission" date="2019-01" db="EMBL/GenBank/DDBJ databases">
        <title>Sphingomonas mucosissima sp. nov. and Sphingomonas desiccabilis sp. nov., from biological soil crusts in the Colorado Plateau, USA.</title>
        <authorList>
            <person name="Zhu D."/>
        </authorList>
    </citation>
    <scope>NUCLEOTIDE SEQUENCE [LARGE SCALE GENOMIC DNA]</scope>
    <source>
        <strain evidence="8 9">CP1D</strain>
    </source>
</reference>
<protein>
    <submittedName>
        <fullName evidence="8">Metalloendopeptidase</fullName>
    </submittedName>
</protein>
<evidence type="ECO:0000256" key="2">
    <source>
        <dbReference type="ARBA" id="ARBA00022670"/>
    </source>
</evidence>
<comment type="caution">
    <text evidence="8">The sequence shown here is derived from an EMBL/GenBank/DDBJ whole genome shotgun (WGS) entry which is preliminary data.</text>
</comment>
<sequence>MRRGGTVAAALLVLAAGGAALGAATIGTAAPSPLDQQRERLRAARIEADRAQARAQALERQAAAARTAADRAASEQRRMAARIDAAEAEHRAAEARVALVGRLLADRREELARRRDPIVRLMAALQSLARRPAVAAVAQPGSTADAVHVRAVLATVLPAVRQRTSAVRAEVAEVQRTRRQAALAVQALGSSRRRLEDERLQLVRLEAAQRLRSKDLGRTALVESDRAIALGERARDIVDQMQETQLAAGTLGALTTLSGPLLRPGSDGAPVHRSPYRLPVTGGVVTGFGEISDAGVRSRGLTLAVAPGARVVAPLAGRVLLARPFRSYGTIILLDHGNGWTTLVTGLGRATVRRGTEVAAGTPLGLAPGGDAPRVTVELRRHGAAVDLATMLG</sequence>
<dbReference type="GO" id="GO:0006508">
    <property type="term" value="P:proteolysis"/>
    <property type="evidence" value="ECO:0007669"/>
    <property type="project" value="UniProtKB-KW"/>
</dbReference>
<gene>
    <name evidence="8" type="ORF">EO081_10220</name>
</gene>
<evidence type="ECO:0000256" key="4">
    <source>
        <dbReference type="ARBA" id="ARBA00022801"/>
    </source>
</evidence>
<dbReference type="Pfam" id="PF01551">
    <property type="entry name" value="Peptidase_M23"/>
    <property type="match status" value="1"/>
</dbReference>
<keyword evidence="3" id="KW-0479">Metal-binding</keyword>
<keyword evidence="2" id="KW-0645">Protease</keyword>
<dbReference type="PANTHER" id="PTHR21666">
    <property type="entry name" value="PEPTIDASE-RELATED"/>
    <property type="match status" value="1"/>
</dbReference>
<comment type="cofactor">
    <cofactor evidence="1">
        <name>Zn(2+)</name>
        <dbReference type="ChEBI" id="CHEBI:29105"/>
    </cofactor>
</comment>
<dbReference type="InterPro" id="IPR050570">
    <property type="entry name" value="Cell_wall_metabolism_enzyme"/>
</dbReference>
<dbReference type="OrthoDB" id="9809144at2"/>
<dbReference type="RefSeq" id="WP_129341842.1">
    <property type="nucleotide sequence ID" value="NZ_JACIDD010000002.1"/>
</dbReference>
<organism evidence="8 9">
    <name type="scientific">Sphingomonas desiccabilis</name>
    <dbReference type="NCBI Taxonomy" id="429134"/>
    <lineage>
        <taxon>Bacteria</taxon>
        <taxon>Pseudomonadati</taxon>
        <taxon>Pseudomonadota</taxon>
        <taxon>Alphaproteobacteria</taxon>
        <taxon>Sphingomonadales</taxon>
        <taxon>Sphingomonadaceae</taxon>
        <taxon>Sphingomonas</taxon>
    </lineage>
</organism>
<evidence type="ECO:0000313" key="9">
    <source>
        <dbReference type="Proteomes" id="UP000292347"/>
    </source>
</evidence>
<dbReference type="CDD" id="cd12797">
    <property type="entry name" value="M23_peptidase"/>
    <property type="match status" value="1"/>
</dbReference>
<dbReference type="Proteomes" id="UP000292347">
    <property type="component" value="Unassembled WGS sequence"/>
</dbReference>
<dbReference type="InterPro" id="IPR016047">
    <property type="entry name" value="M23ase_b-sheet_dom"/>
</dbReference>
<proteinExistence type="predicted"/>
<dbReference type="PANTHER" id="PTHR21666:SF288">
    <property type="entry name" value="CELL DIVISION PROTEIN YTFB"/>
    <property type="match status" value="1"/>
</dbReference>
<keyword evidence="5" id="KW-0862">Zinc</keyword>
<name>A0A4Q2IPV0_9SPHN</name>
<accession>A0A4Q2IPV0</accession>
<evidence type="ECO:0000313" key="8">
    <source>
        <dbReference type="EMBL" id="RXZ31602.1"/>
    </source>
</evidence>
<dbReference type="EMBL" id="SDPT01000002">
    <property type="protein sequence ID" value="RXZ31602.1"/>
    <property type="molecule type" value="Genomic_DNA"/>
</dbReference>
<dbReference type="Gene3D" id="2.70.70.10">
    <property type="entry name" value="Glucose Permease (Domain IIA)"/>
    <property type="match status" value="1"/>
</dbReference>
<evidence type="ECO:0000256" key="1">
    <source>
        <dbReference type="ARBA" id="ARBA00001947"/>
    </source>
</evidence>
<keyword evidence="4" id="KW-0378">Hydrolase</keyword>
<keyword evidence="9" id="KW-1185">Reference proteome</keyword>
<evidence type="ECO:0000256" key="5">
    <source>
        <dbReference type="ARBA" id="ARBA00022833"/>
    </source>
</evidence>